<organism evidence="2 3">
    <name type="scientific">Pycnoporus cinnabarinus</name>
    <name type="common">Cinnabar-red polypore</name>
    <name type="synonym">Trametes cinnabarina</name>
    <dbReference type="NCBI Taxonomy" id="5643"/>
    <lineage>
        <taxon>Eukaryota</taxon>
        <taxon>Fungi</taxon>
        <taxon>Dikarya</taxon>
        <taxon>Basidiomycota</taxon>
        <taxon>Agaricomycotina</taxon>
        <taxon>Agaricomycetes</taxon>
        <taxon>Polyporales</taxon>
        <taxon>Polyporaceae</taxon>
        <taxon>Trametes</taxon>
    </lineage>
</organism>
<evidence type="ECO:0000313" key="2">
    <source>
        <dbReference type="EMBL" id="CDO69485.1"/>
    </source>
</evidence>
<evidence type="ECO:0008006" key="4">
    <source>
        <dbReference type="Google" id="ProtNLM"/>
    </source>
</evidence>
<reference evidence="2" key="1">
    <citation type="submission" date="2014-01" db="EMBL/GenBank/DDBJ databases">
        <title>The genome of the white-rot fungus Pycnoporus cinnabarinus: a basidiomycete model with a versatile arsenal for lignocellulosic biomass breakdown.</title>
        <authorList>
            <person name="Levasseur A."/>
            <person name="Lomascolo A."/>
            <person name="Ruiz-Duenas F.J."/>
            <person name="Uzan E."/>
            <person name="Piumi F."/>
            <person name="Kues U."/>
            <person name="Ram A.F.J."/>
            <person name="Murat C."/>
            <person name="Haon M."/>
            <person name="Benoit I."/>
            <person name="Arfi Y."/>
            <person name="Chevret D."/>
            <person name="Drula E."/>
            <person name="Kwon M.J."/>
            <person name="Gouret P."/>
            <person name="Lesage-Meessen L."/>
            <person name="Lombard V."/>
            <person name="Mariette J."/>
            <person name="Noirot C."/>
            <person name="Park J."/>
            <person name="Patyshakuliyeva A."/>
            <person name="Wieneger R.A.B."/>
            <person name="Wosten H.A.B."/>
            <person name="Martin F."/>
            <person name="Coutinho P.M."/>
            <person name="de Vries R."/>
            <person name="Martinez A.T."/>
            <person name="Klopp C."/>
            <person name="Pontarotti P."/>
            <person name="Henrissat B."/>
            <person name="Record E."/>
        </authorList>
    </citation>
    <scope>NUCLEOTIDE SEQUENCE [LARGE SCALE GENOMIC DNA]</scope>
    <source>
        <strain evidence="2">BRFM137</strain>
    </source>
</reference>
<proteinExistence type="predicted"/>
<keyword evidence="3" id="KW-1185">Reference proteome</keyword>
<evidence type="ECO:0000313" key="3">
    <source>
        <dbReference type="Proteomes" id="UP000029665"/>
    </source>
</evidence>
<dbReference type="Proteomes" id="UP000029665">
    <property type="component" value="Unassembled WGS sequence"/>
</dbReference>
<protein>
    <recommendedName>
        <fullName evidence="4">CxC1-like cysteine cluster associated with KDZ transposases domain-containing protein</fullName>
    </recommendedName>
</protein>
<sequence length="803" mass="92058">MRYKETPSPPLEDDAQQYLQGDFDDDNEWEDIDPDEHTEAIIHAIRNIMATYSGIRRVRDKRMWRQRVLNAEKNWQAILPQLADAYLNWRYSPNAGLSPDQIDVDYEFTIKAINIYTMTSSLRVLRTLNQSACEALVRRGYLGNSPVNPSLAVSLKTLELLCNLKLVKPSFSFEAYAKLICLIYYIPYCPSYRTAIADTFTAYLKIQCAVQKRVMNLLCRNSPDWRAKHACPACSYELTGEEPPTFSRIICMDGNNSLKRLVTTAGRSAGDTRVFEESDYFLLWEFIDHFANEVKSRQAQPKVQLNPHAHSPDCSVPSSDDKSDGEDGEHAGGEGDPTDGATTEPLPCAKNWKAAAAEEKKRSWGIFDEMGVFVSACRHGIIIWIVDMIRSSELAKYALAMVAKVHQVFGGKVMIAYDIGCTFKETVANSCLSAEACELGMRFCVNAFHGYSHSYDCQVVNHPNMIVGMGIEDVEALERVFLASNQLVPVIRYATPYLQHMLIDLHFQQWDHEKYSNLGLMLYNNLVQALNIVNMQAPPLEQTLVALQLTHEDLQRFEEEERKFFVKLHDESDRNLHAITYVEALQELRSATEKLSDVSHRFNSKAPEQPSSLRWDTPRSGATDYDADLSQTRKLETQRRYLRERVKQLTAEVNMMEVSLNITTRWQPTDTMYLEQYNAAAKELYPPCEPLDWSKVSHYAFLEKFTLLQDTNNDLRDKPWSKPAVHKTMHMACHIAQAREEIANISREVRRLHTFIHDEEAVFVAVLDDLQKQNSNMHSTVLDYVRHWRAANARNLAYVLRIY</sequence>
<evidence type="ECO:0000256" key="1">
    <source>
        <dbReference type="SAM" id="MobiDB-lite"/>
    </source>
</evidence>
<dbReference type="HOGENOM" id="CLU_013084_2_1_1"/>
<comment type="caution">
    <text evidence="2">The sequence shown here is derived from an EMBL/GenBank/DDBJ whole genome shotgun (WGS) entry which is preliminary data.</text>
</comment>
<feature type="region of interest" description="Disordered" evidence="1">
    <location>
        <begin position="298"/>
        <end position="345"/>
    </location>
</feature>
<dbReference type="PANTHER" id="PTHR33096:SF1">
    <property type="entry name" value="CXC1-LIKE CYSTEINE CLUSTER ASSOCIATED WITH KDZ TRANSPOSASES DOMAIN-CONTAINING PROTEIN"/>
    <property type="match status" value="1"/>
</dbReference>
<dbReference type="InterPro" id="IPR040521">
    <property type="entry name" value="KDZ"/>
</dbReference>
<dbReference type="OrthoDB" id="2689725at2759"/>
<dbReference type="OMA" id="MACHIAQ"/>
<dbReference type="AlphaFoldDB" id="A0A060S561"/>
<dbReference type="PANTHER" id="PTHR33096">
    <property type="entry name" value="CXC2 DOMAIN-CONTAINING PROTEIN"/>
    <property type="match status" value="1"/>
</dbReference>
<dbReference type="STRING" id="5643.A0A060S561"/>
<feature type="region of interest" description="Disordered" evidence="1">
    <location>
        <begin position="597"/>
        <end position="620"/>
    </location>
</feature>
<dbReference type="Pfam" id="PF18758">
    <property type="entry name" value="KDZ"/>
    <property type="match status" value="1"/>
</dbReference>
<dbReference type="EMBL" id="CCBP010000045">
    <property type="protein sequence ID" value="CDO69485.1"/>
    <property type="molecule type" value="Genomic_DNA"/>
</dbReference>
<gene>
    <name evidence="2" type="ORF">BN946_scf184662.g5</name>
</gene>
<name>A0A060S561_PYCCI</name>
<accession>A0A060S561</accession>